<evidence type="ECO:0000256" key="2">
    <source>
        <dbReference type="ARBA" id="ARBA00004117"/>
    </source>
</evidence>
<dbReference type="GO" id="GO:0005886">
    <property type="term" value="C:plasma membrane"/>
    <property type="evidence" value="ECO:0007669"/>
    <property type="project" value="UniProtKB-SubCell"/>
</dbReference>
<evidence type="ECO:0000256" key="4">
    <source>
        <dbReference type="ARBA" id="ARBA00007971"/>
    </source>
</evidence>
<feature type="transmembrane region" description="Helical" evidence="14">
    <location>
        <begin position="18"/>
        <end position="37"/>
    </location>
</feature>
<dbReference type="InterPro" id="IPR045851">
    <property type="entry name" value="AMP-bd_C_sf"/>
</dbReference>
<feature type="domain" description="Flagellar M-ring C-terminal" evidence="16">
    <location>
        <begin position="246"/>
        <end position="419"/>
    </location>
</feature>
<comment type="function">
    <text evidence="1 12">The M ring may be actively involved in energy transduction.</text>
</comment>
<dbReference type="PANTHER" id="PTHR30046">
    <property type="entry name" value="FLAGELLAR M-RING PROTEIN"/>
    <property type="match status" value="1"/>
</dbReference>
<organism evidence="17 18">
    <name type="scientific">Rehaibacterium terrae</name>
    <dbReference type="NCBI Taxonomy" id="1341696"/>
    <lineage>
        <taxon>Bacteria</taxon>
        <taxon>Pseudomonadati</taxon>
        <taxon>Pseudomonadota</taxon>
        <taxon>Gammaproteobacteria</taxon>
        <taxon>Lysobacterales</taxon>
        <taxon>Lysobacteraceae</taxon>
        <taxon>Rehaibacterium</taxon>
    </lineage>
</organism>
<keyword evidence="7 14" id="KW-0812">Transmembrane</keyword>
<keyword evidence="17" id="KW-0282">Flagellum</keyword>
<dbReference type="NCBIfam" id="TIGR00206">
    <property type="entry name" value="fliF"/>
    <property type="match status" value="1"/>
</dbReference>
<evidence type="ECO:0000256" key="14">
    <source>
        <dbReference type="SAM" id="Phobius"/>
    </source>
</evidence>
<evidence type="ECO:0000256" key="1">
    <source>
        <dbReference type="ARBA" id="ARBA00003820"/>
    </source>
</evidence>
<keyword evidence="18" id="KW-1185">Reference proteome</keyword>
<name>A0A7W8DFS2_9GAMM</name>
<keyword evidence="17" id="KW-0969">Cilium</keyword>
<dbReference type="Proteomes" id="UP000519004">
    <property type="component" value="Unassembled WGS sequence"/>
</dbReference>
<feature type="compositionally biased region" description="Low complexity" evidence="13">
    <location>
        <begin position="315"/>
        <end position="330"/>
    </location>
</feature>
<evidence type="ECO:0000256" key="7">
    <source>
        <dbReference type="ARBA" id="ARBA00022692"/>
    </source>
</evidence>
<keyword evidence="10 12" id="KW-0975">Bacterial flagellum</keyword>
<feature type="domain" description="Flagellar M-ring N-terminal" evidence="15">
    <location>
        <begin position="39"/>
        <end position="213"/>
    </location>
</feature>
<dbReference type="PANTHER" id="PTHR30046:SF0">
    <property type="entry name" value="FLAGELLAR M-RING PROTEIN"/>
    <property type="match status" value="1"/>
</dbReference>
<dbReference type="InterPro" id="IPR000067">
    <property type="entry name" value="FlgMring_FliF"/>
</dbReference>
<protein>
    <recommendedName>
        <fullName evidence="5 12">Flagellar M-ring protein</fullName>
    </recommendedName>
</protein>
<dbReference type="AlphaFoldDB" id="A0A7W8DFS2"/>
<dbReference type="PIRSF" id="PIRSF004862">
    <property type="entry name" value="FliF"/>
    <property type="match status" value="1"/>
</dbReference>
<evidence type="ECO:0000256" key="3">
    <source>
        <dbReference type="ARBA" id="ARBA00004651"/>
    </source>
</evidence>
<evidence type="ECO:0000256" key="5">
    <source>
        <dbReference type="ARBA" id="ARBA00017949"/>
    </source>
</evidence>
<evidence type="ECO:0000256" key="8">
    <source>
        <dbReference type="ARBA" id="ARBA00022989"/>
    </source>
</evidence>
<evidence type="ECO:0000256" key="9">
    <source>
        <dbReference type="ARBA" id="ARBA00023136"/>
    </source>
</evidence>
<dbReference type="InterPro" id="IPR013556">
    <property type="entry name" value="Flag_M-ring_C"/>
</dbReference>
<dbReference type="GO" id="GO:0009431">
    <property type="term" value="C:bacterial-type flagellum basal body, MS ring"/>
    <property type="evidence" value="ECO:0007669"/>
    <property type="project" value="InterPro"/>
</dbReference>
<accession>A0A7W8DFS2</accession>
<sequence length="534" mass="57046">MPNELTHRLQDIPGLRQLLLLLGLAGAIALGIWLFFWTQQPGYAPLYSGLADKDAAEVTEALRGAGIPYRIEPTGAISVPQARLHDARLKLAAQGLPQGSRAGFELMRGEQGFGVSQFVEGARYQHALETEIARTIATLRPVRDARVHLALPKPSAFTRGREPASASVVLELFPGRTLEPNQVAAIVHMVATSVPEMSAERVTVIDQSGRLLTQPDPNSDAAISAQQFEQTRRLEAAFAQRVRDLLEPLTGPGRVNVQVTVDMDFTVTEEAREVYLPDAKVRSEQVSEQPAVGVAALANNAAAAGIPGAASNIPPAAEGAGGEPAAAPAAPAGPPMARQATRNFELDRHVSHVRQPAGRIRRVSAAVLVDHVPEVGENGQVELRPLSEERLARIEALVREAVGFDAGRGDSVAVMNAPFVRPEPVQGVGEPPIWEHPLVGDILRLLVGGGAVLALVFGVLRPTLRQIVVPARIQALPEPVFERISGPTEAELVNEAVTKAANSYEERLQAARTAVNQDPRRVAQVVKSWVGADG</sequence>
<dbReference type="EMBL" id="JACHHX010000031">
    <property type="protein sequence ID" value="MBB5016728.1"/>
    <property type="molecule type" value="Genomic_DNA"/>
</dbReference>
<dbReference type="GO" id="GO:0003774">
    <property type="term" value="F:cytoskeletal motor activity"/>
    <property type="evidence" value="ECO:0007669"/>
    <property type="project" value="InterPro"/>
</dbReference>
<dbReference type="InterPro" id="IPR006182">
    <property type="entry name" value="FliF_N_dom"/>
</dbReference>
<evidence type="ECO:0000256" key="13">
    <source>
        <dbReference type="SAM" id="MobiDB-lite"/>
    </source>
</evidence>
<evidence type="ECO:0000259" key="15">
    <source>
        <dbReference type="Pfam" id="PF01514"/>
    </source>
</evidence>
<comment type="subunit">
    <text evidence="11">The basal body constitutes a major portion of the flagellar organelle and consists of four rings (L,P,S, and M) mounted on a central rod. The M ring is integral to the inner membrane of the cell and may be connected to the flagellar rod via the S ring. The S (supramembrane ring) lies just distal to the M ring. The L and P rings lie in the outer membrane and the periplasmic space, respectively.</text>
</comment>
<proteinExistence type="inferred from homology"/>
<keyword evidence="8 14" id="KW-1133">Transmembrane helix</keyword>
<dbReference type="PRINTS" id="PR01009">
    <property type="entry name" value="FLGMRINGFLIF"/>
</dbReference>
<comment type="caution">
    <text evidence="17">The sequence shown here is derived from an EMBL/GenBank/DDBJ whole genome shotgun (WGS) entry which is preliminary data.</text>
</comment>
<evidence type="ECO:0000256" key="10">
    <source>
        <dbReference type="ARBA" id="ARBA00023143"/>
    </source>
</evidence>
<reference evidence="17 18" key="1">
    <citation type="submission" date="2020-08" db="EMBL/GenBank/DDBJ databases">
        <title>Genomic Encyclopedia of Type Strains, Phase IV (KMG-IV): sequencing the most valuable type-strain genomes for metagenomic binning, comparative biology and taxonomic classification.</title>
        <authorList>
            <person name="Goeker M."/>
        </authorList>
    </citation>
    <scope>NUCLEOTIDE SEQUENCE [LARGE SCALE GENOMIC DNA]</scope>
    <source>
        <strain evidence="17 18">DSM 25897</strain>
    </source>
</reference>
<feature type="region of interest" description="Disordered" evidence="13">
    <location>
        <begin position="315"/>
        <end position="337"/>
    </location>
</feature>
<keyword evidence="9 14" id="KW-0472">Membrane</keyword>
<evidence type="ECO:0000256" key="11">
    <source>
        <dbReference type="ARBA" id="ARBA00025936"/>
    </source>
</evidence>
<dbReference type="RefSeq" id="WP_183949389.1">
    <property type="nucleotide sequence ID" value="NZ_JACHHX010000031.1"/>
</dbReference>
<comment type="subcellular location">
    <subcellularLocation>
        <location evidence="2 12">Bacterial flagellum basal body</location>
    </subcellularLocation>
    <subcellularLocation>
        <location evidence="3">Cell membrane</location>
        <topology evidence="3">Multi-pass membrane protein</topology>
    </subcellularLocation>
</comment>
<evidence type="ECO:0000259" key="16">
    <source>
        <dbReference type="Pfam" id="PF08345"/>
    </source>
</evidence>
<dbReference type="GO" id="GO:0071973">
    <property type="term" value="P:bacterial-type flagellum-dependent cell motility"/>
    <property type="evidence" value="ECO:0007669"/>
    <property type="project" value="InterPro"/>
</dbReference>
<evidence type="ECO:0000256" key="6">
    <source>
        <dbReference type="ARBA" id="ARBA00022475"/>
    </source>
</evidence>
<keyword evidence="6" id="KW-1003">Cell membrane</keyword>
<comment type="similarity">
    <text evidence="4 12">Belongs to the FliF family.</text>
</comment>
<evidence type="ECO:0000313" key="18">
    <source>
        <dbReference type="Proteomes" id="UP000519004"/>
    </source>
</evidence>
<dbReference type="Pfam" id="PF08345">
    <property type="entry name" value="YscJ_FliF_C"/>
    <property type="match status" value="1"/>
</dbReference>
<dbReference type="InterPro" id="IPR043427">
    <property type="entry name" value="YscJ/FliF"/>
</dbReference>
<evidence type="ECO:0000256" key="12">
    <source>
        <dbReference type="PIRNR" id="PIRNR004862"/>
    </source>
</evidence>
<keyword evidence="17" id="KW-0966">Cell projection</keyword>
<dbReference type="Pfam" id="PF01514">
    <property type="entry name" value="YscJ_FliF"/>
    <property type="match status" value="1"/>
</dbReference>
<gene>
    <name evidence="17" type="ORF">HNQ58_002651</name>
</gene>
<dbReference type="Gene3D" id="3.30.300.30">
    <property type="match status" value="1"/>
</dbReference>
<evidence type="ECO:0000313" key="17">
    <source>
        <dbReference type="EMBL" id="MBB5016728.1"/>
    </source>
</evidence>